<protein>
    <submittedName>
        <fullName evidence="1">Uncharacterized protein</fullName>
    </submittedName>
</protein>
<proteinExistence type="predicted"/>
<reference evidence="1 2" key="1">
    <citation type="submission" date="2018-11" db="EMBL/GenBank/DDBJ databases">
        <title>Aureibaculum marinum gen. nov., sp. nov., a member of the family Flavobacteriaceae isolated from the Bohai Sea.</title>
        <authorList>
            <person name="Ji X."/>
        </authorList>
    </citation>
    <scope>NUCLEOTIDE SEQUENCE [LARGE SCALE GENOMIC DNA]</scope>
    <source>
        <strain evidence="1 2">BH-SD17</strain>
    </source>
</reference>
<dbReference type="OrthoDB" id="1098521at2"/>
<sequence length="149" mass="17325">MELSNIEKLIEKYENAETSLQEEKLLKKYFQQNKVPVHLLEYKAMFSYFDESRAERFTKTIPLKTKKPHWKWASVAAAVLLLVSVYTFNSNSKKMAITNAERIEAEKAYKETQEAFQLISQNLNKGESVAIAGLQKFQNTHNKVFKTNE</sequence>
<evidence type="ECO:0000313" key="1">
    <source>
        <dbReference type="EMBL" id="RPD97985.1"/>
    </source>
</evidence>
<keyword evidence="2" id="KW-1185">Reference proteome</keyword>
<dbReference type="AlphaFoldDB" id="A0A3N4NQS8"/>
<evidence type="ECO:0000313" key="2">
    <source>
        <dbReference type="Proteomes" id="UP000270856"/>
    </source>
</evidence>
<dbReference type="Proteomes" id="UP000270856">
    <property type="component" value="Unassembled WGS sequence"/>
</dbReference>
<name>A0A3N4NQS8_9FLAO</name>
<accession>A0A3N4NQS8</accession>
<dbReference type="EMBL" id="RPFJ01000008">
    <property type="protein sequence ID" value="RPD97985.1"/>
    <property type="molecule type" value="Genomic_DNA"/>
</dbReference>
<organism evidence="1 2">
    <name type="scientific">Aureibaculum marinum</name>
    <dbReference type="NCBI Taxonomy" id="2487930"/>
    <lineage>
        <taxon>Bacteria</taxon>
        <taxon>Pseudomonadati</taxon>
        <taxon>Bacteroidota</taxon>
        <taxon>Flavobacteriia</taxon>
        <taxon>Flavobacteriales</taxon>
        <taxon>Flavobacteriaceae</taxon>
        <taxon>Aureibaculum</taxon>
    </lineage>
</organism>
<gene>
    <name evidence="1" type="ORF">EGM88_07415</name>
</gene>
<dbReference type="RefSeq" id="WP_123897344.1">
    <property type="nucleotide sequence ID" value="NZ_RPFJ01000008.1"/>
</dbReference>
<comment type="caution">
    <text evidence="1">The sequence shown here is derived from an EMBL/GenBank/DDBJ whole genome shotgun (WGS) entry which is preliminary data.</text>
</comment>